<dbReference type="eggNOG" id="COG4775">
    <property type="taxonomic scope" value="Bacteria"/>
</dbReference>
<dbReference type="InParanoid" id="A0A1I2DL05"/>
<dbReference type="InterPro" id="IPR043741">
    <property type="entry name" value="DUF5686"/>
</dbReference>
<evidence type="ECO:0000313" key="2">
    <source>
        <dbReference type="Proteomes" id="UP000181976"/>
    </source>
</evidence>
<organism evidence="1 2">
    <name type="scientific">Thermophagus xiamenensis</name>
    <dbReference type="NCBI Taxonomy" id="385682"/>
    <lineage>
        <taxon>Bacteria</taxon>
        <taxon>Pseudomonadati</taxon>
        <taxon>Bacteroidota</taxon>
        <taxon>Bacteroidia</taxon>
        <taxon>Marinilabiliales</taxon>
        <taxon>Marinilabiliaceae</taxon>
        <taxon>Thermophagus</taxon>
    </lineage>
</organism>
<accession>A0A1I2DL05</accession>
<dbReference type="EMBL" id="FONA01000019">
    <property type="protein sequence ID" value="SFE81196.1"/>
    <property type="molecule type" value="Genomic_DNA"/>
</dbReference>
<reference evidence="1 2" key="1">
    <citation type="submission" date="2016-10" db="EMBL/GenBank/DDBJ databases">
        <authorList>
            <person name="de Groot N.N."/>
        </authorList>
    </citation>
    <scope>NUCLEOTIDE SEQUENCE [LARGE SCALE GENOMIC DNA]</scope>
    <source>
        <strain evidence="1 2">DSM 19012</strain>
    </source>
</reference>
<dbReference type="Pfam" id="PF18939">
    <property type="entry name" value="DUF5686"/>
    <property type="match status" value="1"/>
</dbReference>
<dbReference type="STRING" id="385682.SAMN05444380_11940"/>
<sequence>MEGGHSRLMNMQKLNNNKSVLFFEKVAINPLPKLLILCFVICLAEVNGTSQTTVVEGRVYDGETHDPLPLVNISFQGTTIGTASDTAGYFSLSANIPVDTIVFSSLGYVMQKHKVEKGKEQSLEVWLQPTQISLAEIKVKPDEGPVRRIMTGVVTNREKNNPARLPGYSYRRYTKWDYRINNVTDKMTAWNIFRHAGGIFKYDDKGTRYLPVYFSEQVVFNEYQKEPLKRKSTIEADHTQGLGLLQETEISGFTSGLDDGINFYNNTIPFLGHQFISPAHSNGWFYYKYYLLDSVMTRYGKAYQIRFTPRRKGDNTFRGEMTVVDSSFAITQIKATLVNPEHLNFIKDLEIQADYHLLNDSVPFYGQSRIIFSIDYLPVEFKKNQKRVELKAINYMHFRDANIGLNREVELSHRQLSYESVKARDYKKKDSTYWQSIRPVALDANDWEMKAAIDSVNRLPLVKLLDNVADMAMTGYYDLGYFEWGPYDKTILFNEVEGTHLFIGGRTSEEVSENFSLWGGVGYGTRNKQWLGRVGAGFLLPASRRNLISAEYNNDMILMGESENILYLYENKQSPSTSNLISYLFLRDELDELYQVKKLTASFEHEVRTGFSLKTSATASRIYSPQFYPFLSNGNLLDHFDASEVRIRLRWSWLEKYLDYGYRRIYLSSPKPVVNLVFSGGVTEAGDEREYYGKIHSTYKHHFYLGQARINYAVEGGWILGRVPYPLLDIPRGNETYGISRYRFNLMDNIEFFHDRYLHVFTECNLNGFWFKRIPGLYRLGLREVISAKAMIGSVDNRHSQLLSFPLTYSDYNNKPYLEIGAGVENVLRFFRFDAIWRLTESDKAPRFGIRASFEIKI</sequence>
<dbReference type="Pfam" id="PF13715">
    <property type="entry name" value="CarbopepD_reg_2"/>
    <property type="match status" value="1"/>
</dbReference>
<evidence type="ECO:0000313" key="1">
    <source>
        <dbReference type="EMBL" id="SFE81196.1"/>
    </source>
</evidence>
<keyword evidence="2" id="KW-1185">Reference proteome</keyword>
<dbReference type="SUPFAM" id="SSF49464">
    <property type="entry name" value="Carboxypeptidase regulatory domain-like"/>
    <property type="match status" value="1"/>
</dbReference>
<name>A0A1I2DL05_9BACT</name>
<gene>
    <name evidence="1" type="ORF">SAMN05444380_11940</name>
</gene>
<dbReference type="InterPro" id="IPR008969">
    <property type="entry name" value="CarboxyPept-like_regulatory"/>
</dbReference>
<protein>
    <submittedName>
        <fullName evidence="1">CarboxypepD_reg-like domain-containing protein</fullName>
    </submittedName>
</protein>
<dbReference type="Gene3D" id="2.60.40.1120">
    <property type="entry name" value="Carboxypeptidase-like, regulatory domain"/>
    <property type="match status" value="1"/>
</dbReference>
<dbReference type="Proteomes" id="UP000181976">
    <property type="component" value="Unassembled WGS sequence"/>
</dbReference>
<proteinExistence type="predicted"/>
<dbReference type="AlphaFoldDB" id="A0A1I2DL05"/>